<gene>
    <name evidence="1" type="ORF">E2C01_092226</name>
</gene>
<name>A0A5B7JX71_PORTR</name>
<proteinExistence type="predicted"/>
<dbReference type="EMBL" id="VSRR010107965">
    <property type="protein sequence ID" value="MPC96944.1"/>
    <property type="molecule type" value="Genomic_DNA"/>
</dbReference>
<evidence type="ECO:0000313" key="1">
    <source>
        <dbReference type="EMBL" id="MPC96944.1"/>
    </source>
</evidence>
<protein>
    <submittedName>
        <fullName evidence="1">Uncharacterized protein</fullName>
    </submittedName>
</protein>
<accession>A0A5B7JX71</accession>
<comment type="caution">
    <text evidence="1">The sequence shown here is derived from an EMBL/GenBank/DDBJ whole genome shotgun (WGS) entry which is preliminary data.</text>
</comment>
<sequence>MLIKPRVDASGHQIPMQHNVFTCSNTIHSCHLIHPSIIHSTERCNTITTTTTNSSSSSITTATSSGNLNHDNNTLRYEHLALLVSHRSCMGNGTTHGGL</sequence>
<reference evidence="1 2" key="1">
    <citation type="submission" date="2019-05" db="EMBL/GenBank/DDBJ databases">
        <title>Another draft genome of Portunus trituberculatus and its Hox gene families provides insights of decapod evolution.</title>
        <authorList>
            <person name="Jeong J.-H."/>
            <person name="Song I."/>
            <person name="Kim S."/>
            <person name="Choi T."/>
            <person name="Kim D."/>
            <person name="Ryu S."/>
            <person name="Kim W."/>
        </authorList>
    </citation>
    <scope>NUCLEOTIDE SEQUENCE [LARGE SCALE GENOMIC DNA]</scope>
    <source>
        <tissue evidence="1">Muscle</tissue>
    </source>
</reference>
<organism evidence="1 2">
    <name type="scientific">Portunus trituberculatus</name>
    <name type="common">Swimming crab</name>
    <name type="synonym">Neptunus trituberculatus</name>
    <dbReference type="NCBI Taxonomy" id="210409"/>
    <lineage>
        <taxon>Eukaryota</taxon>
        <taxon>Metazoa</taxon>
        <taxon>Ecdysozoa</taxon>
        <taxon>Arthropoda</taxon>
        <taxon>Crustacea</taxon>
        <taxon>Multicrustacea</taxon>
        <taxon>Malacostraca</taxon>
        <taxon>Eumalacostraca</taxon>
        <taxon>Eucarida</taxon>
        <taxon>Decapoda</taxon>
        <taxon>Pleocyemata</taxon>
        <taxon>Brachyura</taxon>
        <taxon>Eubrachyura</taxon>
        <taxon>Portunoidea</taxon>
        <taxon>Portunidae</taxon>
        <taxon>Portuninae</taxon>
        <taxon>Portunus</taxon>
    </lineage>
</organism>
<evidence type="ECO:0000313" key="2">
    <source>
        <dbReference type="Proteomes" id="UP000324222"/>
    </source>
</evidence>
<keyword evidence="2" id="KW-1185">Reference proteome</keyword>
<dbReference type="Proteomes" id="UP000324222">
    <property type="component" value="Unassembled WGS sequence"/>
</dbReference>
<dbReference type="AlphaFoldDB" id="A0A5B7JX71"/>